<evidence type="ECO:0000256" key="1">
    <source>
        <dbReference type="SAM" id="MobiDB-lite"/>
    </source>
</evidence>
<proteinExistence type="predicted"/>
<sequence>MKKIGELMGVDMLLLDEKSTLLQGSIFVHRLNTSKHMLKEGAGASSVGFMLPEEGDDGEVHSTNNEALSTVSYRIEWNLRHTLKLGCTGMPTWCRLTYRVHWGDGYGSGTPGKRTQHVFCPSSVLIFISHSPATLSFIKSLGMIMLPCLRKLLLMRRCIKSATSWILRKIGNRSLMLWLLSSIYSWDNNLGDDMPGATCVSCICSKRHKLSETDQATGSCGVHLLKQQEMRNTRSGAQQRSHMFQQQRGSLRRNPKHICLR</sequence>
<name>A0A0D3BZ08_BRAOL</name>
<feature type="region of interest" description="Disordered" evidence="1">
    <location>
        <begin position="231"/>
        <end position="261"/>
    </location>
</feature>
<feature type="compositionally biased region" description="Basic residues" evidence="1">
    <location>
        <begin position="250"/>
        <end position="261"/>
    </location>
</feature>
<accession>A0A0D3BZ08</accession>
<reference evidence="2 3" key="1">
    <citation type="journal article" date="2014" name="Genome Biol.">
        <title>Transcriptome and methylome profiling reveals relics of genome dominance in the mesopolyploid Brassica oleracea.</title>
        <authorList>
            <person name="Parkin I.A."/>
            <person name="Koh C."/>
            <person name="Tang H."/>
            <person name="Robinson S.J."/>
            <person name="Kagale S."/>
            <person name="Clarke W.E."/>
            <person name="Town C.D."/>
            <person name="Nixon J."/>
            <person name="Krishnakumar V."/>
            <person name="Bidwell S.L."/>
            <person name="Denoeud F."/>
            <person name="Belcram H."/>
            <person name="Links M.G."/>
            <person name="Just J."/>
            <person name="Clarke C."/>
            <person name="Bender T."/>
            <person name="Huebert T."/>
            <person name="Mason A.S."/>
            <person name="Pires J.C."/>
            <person name="Barker G."/>
            <person name="Moore J."/>
            <person name="Walley P.G."/>
            <person name="Manoli S."/>
            <person name="Batley J."/>
            <person name="Edwards D."/>
            <person name="Nelson M.N."/>
            <person name="Wang X."/>
            <person name="Paterson A.H."/>
            <person name="King G."/>
            <person name="Bancroft I."/>
            <person name="Chalhoub B."/>
            <person name="Sharpe A.G."/>
        </authorList>
    </citation>
    <scope>NUCLEOTIDE SEQUENCE</scope>
    <source>
        <strain evidence="2 3">cv. TO1000</strain>
    </source>
</reference>
<evidence type="ECO:0000313" key="3">
    <source>
        <dbReference type="Proteomes" id="UP000032141"/>
    </source>
</evidence>
<organism evidence="2 3">
    <name type="scientific">Brassica oleracea var. oleracea</name>
    <dbReference type="NCBI Taxonomy" id="109376"/>
    <lineage>
        <taxon>Eukaryota</taxon>
        <taxon>Viridiplantae</taxon>
        <taxon>Streptophyta</taxon>
        <taxon>Embryophyta</taxon>
        <taxon>Tracheophyta</taxon>
        <taxon>Spermatophyta</taxon>
        <taxon>Magnoliopsida</taxon>
        <taxon>eudicotyledons</taxon>
        <taxon>Gunneridae</taxon>
        <taxon>Pentapetalae</taxon>
        <taxon>rosids</taxon>
        <taxon>malvids</taxon>
        <taxon>Brassicales</taxon>
        <taxon>Brassicaceae</taxon>
        <taxon>Brassiceae</taxon>
        <taxon>Brassica</taxon>
    </lineage>
</organism>
<dbReference type="Proteomes" id="UP000032141">
    <property type="component" value="Chromosome C4"/>
</dbReference>
<dbReference type="Gramene" id="Bo4g132090.1">
    <property type="protein sequence ID" value="Bo4g132090.1"/>
    <property type="gene ID" value="Bo4g132090"/>
</dbReference>
<dbReference type="EnsemblPlants" id="Bo4g132090.1">
    <property type="protein sequence ID" value="Bo4g132090.1"/>
    <property type="gene ID" value="Bo4g132090"/>
</dbReference>
<feature type="compositionally biased region" description="Polar residues" evidence="1">
    <location>
        <begin position="233"/>
        <end position="249"/>
    </location>
</feature>
<dbReference type="HOGENOM" id="CLU_1066882_0_0_1"/>
<reference evidence="2" key="2">
    <citation type="submission" date="2015-03" db="UniProtKB">
        <authorList>
            <consortium name="EnsemblPlants"/>
        </authorList>
    </citation>
    <scope>IDENTIFICATION</scope>
</reference>
<evidence type="ECO:0000313" key="2">
    <source>
        <dbReference type="EnsemblPlants" id="Bo4g132090.1"/>
    </source>
</evidence>
<keyword evidence="3" id="KW-1185">Reference proteome</keyword>
<dbReference type="AlphaFoldDB" id="A0A0D3BZ08"/>
<protein>
    <submittedName>
        <fullName evidence="2">Uncharacterized protein</fullName>
    </submittedName>
</protein>